<reference evidence="1 2" key="1">
    <citation type="submission" date="2023-04" db="EMBL/GenBank/DDBJ databases">
        <title>A novel species of the genus Streptomyces: Streptomyces pakalii sp. nov. isolated from a Mexican soil jungle.</title>
        <authorList>
            <person name="Chavez-Hernandez M.A."/>
            <person name="Ortiz-Alvarez J."/>
            <person name="Villa-Tanaca L."/>
            <person name="Hernandez-Rodriguez C."/>
        </authorList>
    </citation>
    <scope>NUCLEOTIDE SEQUENCE [LARGE SCALE GENOMIC DNA]</scope>
    <source>
        <strain evidence="1 2">ENCB-J15</strain>
    </source>
</reference>
<keyword evidence="2" id="KW-1185">Reference proteome</keyword>
<dbReference type="RefSeq" id="WP_283901192.1">
    <property type="nucleotide sequence ID" value="NZ_JARWAF010000021.1"/>
</dbReference>
<sequence>MTSPATPQWHPRTHAVHHQIQALCAELATLPTDERLTALAHLEHAVQTVVLQAVREAAVNARTEGWPLRRISLHLNRSHEQIRLLTLPEVP</sequence>
<protein>
    <submittedName>
        <fullName evidence="1">Uncharacterized protein</fullName>
    </submittedName>
</protein>
<evidence type="ECO:0000313" key="2">
    <source>
        <dbReference type="Proteomes" id="UP001237194"/>
    </source>
</evidence>
<evidence type="ECO:0000313" key="1">
    <source>
        <dbReference type="EMBL" id="MDJ1645295.1"/>
    </source>
</evidence>
<gene>
    <name evidence="1" type="ORF">P5W92_33540</name>
</gene>
<proteinExistence type="predicted"/>
<comment type="caution">
    <text evidence="1">The sequence shown here is derived from an EMBL/GenBank/DDBJ whole genome shotgun (WGS) entry which is preliminary data.</text>
</comment>
<dbReference type="Proteomes" id="UP001237194">
    <property type="component" value="Unassembled WGS sequence"/>
</dbReference>
<organism evidence="1 2">
    <name type="scientific">Streptomyces pakalii</name>
    <dbReference type="NCBI Taxonomy" id="3036494"/>
    <lineage>
        <taxon>Bacteria</taxon>
        <taxon>Bacillati</taxon>
        <taxon>Actinomycetota</taxon>
        <taxon>Actinomycetes</taxon>
        <taxon>Kitasatosporales</taxon>
        <taxon>Streptomycetaceae</taxon>
        <taxon>Streptomyces</taxon>
    </lineage>
</organism>
<accession>A0ABT7DHI1</accession>
<name>A0ABT7DHI1_9ACTN</name>
<dbReference type="EMBL" id="JARWAF010000021">
    <property type="protein sequence ID" value="MDJ1645295.1"/>
    <property type="molecule type" value="Genomic_DNA"/>
</dbReference>